<feature type="transmembrane region" description="Helical" evidence="2">
    <location>
        <begin position="20"/>
        <end position="41"/>
    </location>
</feature>
<evidence type="ECO:0000313" key="3">
    <source>
        <dbReference type="EMBL" id="ODN70538.1"/>
    </source>
</evidence>
<name>A0A1E3H2I4_9HYPH</name>
<keyword evidence="2" id="KW-0472">Membrane</keyword>
<reference evidence="3 4" key="1">
    <citation type="submission" date="2016-07" db="EMBL/GenBank/DDBJ databases">
        <title>Draft Genome Sequence of Methylobrevis pamukkalensis PK2.</title>
        <authorList>
            <person name="Vasilenko O.V."/>
            <person name="Doronina N.V."/>
            <person name="Shmareva M.N."/>
            <person name="Tarlachkov S.V."/>
            <person name="Mustakhimov I."/>
            <person name="Trotsenko Y.A."/>
        </authorList>
    </citation>
    <scope>NUCLEOTIDE SEQUENCE [LARGE SCALE GENOMIC DNA]</scope>
    <source>
        <strain evidence="3 4">PK2</strain>
    </source>
</reference>
<feature type="region of interest" description="Disordered" evidence="1">
    <location>
        <begin position="138"/>
        <end position="159"/>
    </location>
</feature>
<keyword evidence="4" id="KW-1185">Reference proteome</keyword>
<organism evidence="3 4">
    <name type="scientific">Methylobrevis pamukkalensis</name>
    <dbReference type="NCBI Taxonomy" id="1439726"/>
    <lineage>
        <taxon>Bacteria</taxon>
        <taxon>Pseudomonadati</taxon>
        <taxon>Pseudomonadota</taxon>
        <taxon>Alphaproteobacteria</taxon>
        <taxon>Hyphomicrobiales</taxon>
        <taxon>Pleomorphomonadaceae</taxon>
        <taxon>Methylobrevis</taxon>
    </lineage>
</organism>
<gene>
    <name evidence="3" type="ORF">A6302_02140</name>
</gene>
<comment type="caution">
    <text evidence="3">The sequence shown here is derived from an EMBL/GenBank/DDBJ whole genome shotgun (WGS) entry which is preliminary data.</text>
</comment>
<accession>A0A1E3H2I4</accession>
<keyword evidence="2" id="KW-0812">Transmembrane</keyword>
<evidence type="ECO:0000256" key="1">
    <source>
        <dbReference type="SAM" id="MobiDB-lite"/>
    </source>
</evidence>
<sequence>MSFARPRDLVRTTSFRIALGYSVVFLASIALIGLAVHYIAVESARTELRAFAAGEVGRLAEVHDRFGIPGLVAAAVDDTKAPEGVDPLRVLVVDARGRILTGSLPPLMPREDGPFLLDRRDGSLSILASAGCCPTAPILPPGRATRRSGAPAGRSSTPS</sequence>
<proteinExistence type="predicted"/>
<evidence type="ECO:0000256" key="2">
    <source>
        <dbReference type="SAM" id="Phobius"/>
    </source>
</evidence>
<evidence type="ECO:0000313" key="4">
    <source>
        <dbReference type="Proteomes" id="UP000094622"/>
    </source>
</evidence>
<dbReference type="Proteomes" id="UP000094622">
    <property type="component" value="Unassembled WGS sequence"/>
</dbReference>
<dbReference type="RefSeq" id="WP_069306851.1">
    <property type="nucleotide sequence ID" value="NZ_MCRJ01000047.1"/>
</dbReference>
<dbReference type="AlphaFoldDB" id="A0A1E3H2I4"/>
<dbReference type="EMBL" id="MCRJ01000047">
    <property type="protein sequence ID" value="ODN70538.1"/>
    <property type="molecule type" value="Genomic_DNA"/>
</dbReference>
<keyword evidence="2" id="KW-1133">Transmembrane helix</keyword>
<protein>
    <submittedName>
        <fullName evidence="3">Uncharacterized protein</fullName>
    </submittedName>
</protein>